<comment type="caution">
    <text evidence="2">The sequence shown here is derived from an EMBL/GenBank/DDBJ whole genome shotgun (WGS) entry which is preliminary data.</text>
</comment>
<feature type="transmembrane region" description="Helical" evidence="1">
    <location>
        <begin position="27"/>
        <end position="47"/>
    </location>
</feature>
<evidence type="ECO:0000313" key="2">
    <source>
        <dbReference type="EMBL" id="OGE73973.1"/>
    </source>
</evidence>
<proteinExistence type="predicted"/>
<dbReference type="STRING" id="1817821.A2717_00350"/>
<dbReference type="AlphaFoldDB" id="A0A1F5N8R1"/>
<reference evidence="2 3" key="1">
    <citation type="journal article" date="2016" name="Nat. Commun.">
        <title>Thousands of microbial genomes shed light on interconnected biogeochemical processes in an aquifer system.</title>
        <authorList>
            <person name="Anantharaman K."/>
            <person name="Brown C.T."/>
            <person name="Hug L.A."/>
            <person name="Sharon I."/>
            <person name="Castelle C.J."/>
            <person name="Probst A.J."/>
            <person name="Thomas B.C."/>
            <person name="Singh A."/>
            <person name="Wilkins M.J."/>
            <person name="Karaoz U."/>
            <person name="Brodie E.L."/>
            <person name="Williams K.H."/>
            <person name="Hubbard S.S."/>
            <person name="Banfield J.F."/>
        </authorList>
    </citation>
    <scope>NUCLEOTIDE SEQUENCE [LARGE SCALE GENOMIC DNA]</scope>
</reference>
<gene>
    <name evidence="2" type="ORF">A2717_00350</name>
</gene>
<evidence type="ECO:0000256" key="1">
    <source>
        <dbReference type="SAM" id="Phobius"/>
    </source>
</evidence>
<keyword evidence="1" id="KW-1133">Transmembrane helix</keyword>
<organism evidence="2 3">
    <name type="scientific">Candidatus Doudnabacteria bacterium RIFCSPHIGHO2_01_FULL_41_86</name>
    <dbReference type="NCBI Taxonomy" id="1817821"/>
    <lineage>
        <taxon>Bacteria</taxon>
        <taxon>Candidatus Doudnaibacteriota</taxon>
    </lineage>
</organism>
<accession>A0A1F5N8R1</accession>
<keyword evidence="1" id="KW-0472">Membrane</keyword>
<name>A0A1F5N8R1_9BACT</name>
<protein>
    <submittedName>
        <fullName evidence="2">Uncharacterized protein</fullName>
    </submittedName>
</protein>
<keyword evidence="1" id="KW-0812">Transmembrane</keyword>
<dbReference type="EMBL" id="MFEH01000003">
    <property type="protein sequence ID" value="OGE73973.1"/>
    <property type="molecule type" value="Genomic_DNA"/>
</dbReference>
<evidence type="ECO:0000313" key="3">
    <source>
        <dbReference type="Proteomes" id="UP000177610"/>
    </source>
</evidence>
<dbReference type="Proteomes" id="UP000177610">
    <property type="component" value="Unassembled WGS sequence"/>
</dbReference>
<sequence length="64" mass="7577">MPTLYTNAMDIVNQREQEEYDQVRRDLIFVVTMNAIFFAILIGLYFFNRSTGSVDQFFAQVLKF</sequence>